<dbReference type="Pfam" id="PF04170">
    <property type="entry name" value="NlpE"/>
    <property type="match status" value="1"/>
</dbReference>
<dbReference type="Proteomes" id="UP000189956">
    <property type="component" value="Unassembled WGS sequence"/>
</dbReference>
<sequence>MKKGMFLGLSLVALLTFGACTGGKKSESTENTQTEQTETVAQEKVWVGTYEGLLPSGSGEGIQNVITLNDDNTFARTMTYVSEGSTFENKGTIEWAEDGVTFTLVNEEGEKTMFLLGEGTITALTAEGTVVEGELADQYILRKK</sequence>
<feature type="chain" id="PRO_5010589804" evidence="1">
    <location>
        <begin position="22"/>
        <end position="144"/>
    </location>
</feature>
<organism evidence="2 3">
    <name type="scientific">Porphyromonas cangingivalis</name>
    <dbReference type="NCBI Taxonomy" id="36874"/>
    <lineage>
        <taxon>Bacteria</taxon>
        <taxon>Pseudomonadati</taxon>
        <taxon>Bacteroidota</taxon>
        <taxon>Bacteroidia</taxon>
        <taxon>Bacteroidales</taxon>
        <taxon>Porphyromonadaceae</taxon>
        <taxon>Porphyromonas</taxon>
    </lineage>
</organism>
<proteinExistence type="predicted"/>
<dbReference type="RefSeq" id="WP_025838556.1">
    <property type="nucleotide sequence ID" value="NZ_FUWL01000004.1"/>
</dbReference>
<reference evidence="2 3" key="1">
    <citation type="submission" date="2017-02" db="EMBL/GenBank/DDBJ databases">
        <authorList>
            <person name="Peterson S.W."/>
        </authorList>
    </citation>
    <scope>NUCLEOTIDE SEQUENCE [LARGE SCALE GENOMIC DNA]</scope>
    <source>
        <strain evidence="2 3">ATCC 700135</strain>
    </source>
</reference>
<evidence type="ECO:0000313" key="3">
    <source>
        <dbReference type="Proteomes" id="UP000189956"/>
    </source>
</evidence>
<dbReference type="InterPro" id="IPR007298">
    <property type="entry name" value="Cu-R_lipoprotein_NlpE"/>
</dbReference>
<dbReference type="Gene3D" id="2.40.128.640">
    <property type="match status" value="1"/>
</dbReference>
<evidence type="ECO:0000256" key="1">
    <source>
        <dbReference type="SAM" id="SignalP"/>
    </source>
</evidence>
<evidence type="ECO:0000313" key="2">
    <source>
        <dbReference type="EMBL" id="SJZ35175.1"/>
    </source>
</evidence>
<dbReference type="EMBL" id="FUWL01000004">
    <property type="protein sequence ID" value="SJZ35175.1"/>
    <property type="molecule type" value="Genomic_DNA"/>
</dbReference>
<name>A0A1T4JYR4_PORCN</name>
<feature type="signal peptide" evidence="1">
    <location>
        <begin position="1"/>
        <end position="21"/>
    </location>
</feature>
<gene>
    <name evidence="2" type="ORF">SAMN02745205_00438</name>
</gene>
<accession>A0A1T4JYR4</accession>
<keyword evidence="1" id="KW-0732">Signal</keyword>
<dbReference type="PROSITE" id="PS51257">
    <property type="entry name" value="PROKAR_LIPOPROTEIN"/>
    <property type="match status" value="1"/>
</dbReference>
<dbReference type="AlphaFoldDB" id="A0A1T4JYR4"/>
<protein>
    <submittedName>
        <fullName evidence="2">NlpE N-terminal domain-containing protein</fullName>
    </submittedName>
</protein>